<dbReference type="InterPro" id="IPR014729">
    <property type="entry name" value="Rossmann-like_a/b/a_fold"/>
</dbReference>
<dbReference type="RefSeq" id="WP_068499482.1">
    <property type="nucleotide sequence ID" value="NZ_LWQU01000130.1"/>
</dbReference>
<evidence type="ECO:0000313" key="4">
    <source>
        <dbReference type="Proteomes" id="UP000078543"/>
    </source>
</evidence>
<evidence type="ECO:0000256" key="1">
    <source>
        <dbReference type="SAM" id="Phobius"/>
    </source>
</evidence>
<feature type="domain" description="DUF218" evidence="2">
    <location>
        <begin position="77"/>
        <end position="244"/>
    </location>
</feature>
<dbReference type="Pfam" id="PF02698">
    <property type="entry name" value="DUF218"/>
    <property type="match status" value="1"/>
</dbReference>
<reference evidence="3 4" key="1">
    <citation type="submission" date="2016-04" db="EMBL/GenBank/DDBJ databases">
        <title>Draft genome sequence of freshwater magnetotactic bacteria Magnetospirillum marisnigri SP-1 and Magnetospirillum moscoviense BB-1.</title>
        <authorList>
            <person name="Koziaeva V."/>
            <person name="Dziuba M.V."/>
            <person name="Ivanov T.M."/>
            <person name="Kuznetsov B."/>
            <person name="Grouzdev D.S."/>
        </authorList>
    </citation>
    <scope>NUCLEOTIDE SEQUENCE [LARGE SCALE GENOMIC DNA]</scope>
    <source>
        <strain evidence="3 4">BB-1</strain>
    </source>
</reference>
<protein>
    <recommendedName>
        <fullName evidence="2">DUF218 domain-containing protein</fullName>
    </recommendedName>
</protein>
<comment type="caution">
    <text evidence="3">The sequence shown here is derived from an EMBL/GenBank/DDBJ whole genome shotgun (WGS) entry which is preliminary data.</text>
</comment>
<dbReference type="PANTHER" id="PTHR30336:SF4">
    <property type="entry name" value="ENVELOPE BIOGENESIS FACTOR ELYC"/>
    <property type="match status" value="1"/>
</dbReference>
<dbReference type="OrthoDB" id="9809813at2"/>
<dbReference type="InterPro" id="IPR003848">
    <property type="entry name" value="DUF218"/>
</dbReference>
<dbReference type="EMBL" id="LWQU01000130">
    <property type="protein sequence ID" value="OAN51571.1"/>
    <property type="molecule type" value="Genomic_DNA"/>
</dbReference>
<dbReference type="Gene3D" id="3.40.50.620">
    <property type="entry name" value="HUPs"/>
    <property type="match status" value="1"/>
</dbReference>
<keyword evidence="1" id="KW-0812">Transmembrane</keyword>
<keyword evidence="1" id="KW-0472">Membrane</keyword>
<name>A0A178MTZ4_9PROT</name>
<feature type="transmembrane region" description="Helical" evidence="1">
    <location>
        <begin position="6"/>
        <end position="26"/>
    </location>
</feature>
<keyword evidence="1" id="KW-1133">Transmembrane helix</keyword>
<dbReference type="AlphaFoldDB" id="A0A178MTZ4"/>
<dbReference type="STRING" id="1437059.A6A05_01535"/>
<dbReference type="GO" id="GO:0043164">
    <property type="term" value="P:Gram-negative-bacterium-type cell wall biogenesis"/>
    <property type="evidence" value="ECO:0007669"/>
    <property type="project" value="TreeGrafter"/>
</dbReference>
<keyword evidence="4" id="KW-1185">Reference proteome</keyword>
<sequence length="260" mass="27897">MYEILKTIILPPASLLIFAVVGLMLWRAGAVMRRLAVAALFLLYLLSTPAVGDGILAALEVIPPMAVDEPWPDGGGAIVILSAEARSTPEYVAPSPGSMTLERLRYGAVVHRATGLPVLVGGGVPSGQFFSLASVMQRSLTEDFQVPVSWVEGLSQDTHENAVRASAILKADGISWVILVTHAWHMPRAKRVFEGAGLTVMAAPTAFTVDRSGRGGRVGEWVREFLPSARAMQNSYLAFHEILGQAFYRMAYPSGPGVLL</sequence>
<dbReference type="CDD" id="cd06259">
    <property type="entry name" value="YdcF-like"/>
    <property type="match status" value="1"/>
</dbReference>
<evidence type="ECO:0000313" key="3">
    <source>
        <dbReference type="EMBL" id="OAN51571.1"/>
    </source>
</evidence>
<dbReference type="GO" id="GO:0000270">
    <property type="term" value="P:peptidoglycan metabolic process"/>
    <property type="evidence" value="ECO:0007669"/>
    <property type="project" value="TreeGrafter"/>
</dbReference>
<dbReference type="GO" id="GO:0005886">
    <property type="term" value="C:plasma membrane"/>
    <property type="evidence" value="ECO:0007669"/>
    <property type="project" value="TreeGrafter"/>
</dbReference>
<organism evidence="3 4">
    <name type="scientific">Magnetospirillum moscoviense</name>
    <dbReference type="NCBI Taxonomy" id="1437059"/>
    <lineage>
        <taxon>Bacteria</taxon>
        <taxon>Pseudomonadati</taxon>
        <taxon>Pseudomonadota</taxon>
        <taxon>Alphaproteobacteria</taxon>
        <taxon>Rhodospirillales</taxon>
        <taxon>Rhodospirillaceae</taxon>
        <taxon>Magnetospirillum</taxon>
    </lineage>
</organism>
<gene>
    <name evidence="3" type="ORF">A6A05_01535</name>
</gene>
<evidence type="ECO:0000259" key="2">
    <source>
        <dbReference type="Pfam" id="PF02698"/>
    </source>
</evidence>
<proteinExistence type="predicted"/>
<dbReference type="InterPro" id="IPR051599">
    <property type="entry name" value="Cell_Envelope_Assoc"/>
</dbReference>
<dbReference type="PANTHER" id="PTHR30336">
    <property type="entry name" value="INNER MEMBRANE PROTEIN, PROBABLE PERMEASE"/>
    <property type="match status" value="1"/>
</dbReference>
<accession>A0A178MTZ4</accession>
<dbReference type="Proteomes" id="UP000078543">
    <property type="component" value="Unassembled WGS sequence"/>
</dbReference>
<feature type="transmembrane region" description="Helical" evidence="1">
    <location>
        <begin position="38"/>
        <end position="59"/>
    </location>
</feature>